<dbReference type="Pfam" id="PF14111">
    <property type="entry name" value="DUF4283"/>
    <property type="match status" value="1"/>
</dbReference>
<dbReference type="InterPro" id="IPR025558">
    <property type="entry name" value="DUF4283"/>
</dbReference>
<dbReference type="Gene3D" id="3.30.420.10">
    <property type="entry name" value="Ribonuclease H-like superfamily/Ribonuclease H"/>
    <property type="match status" value="1"/>
</dbReference>
<evidence type="ECO:0000256" key="2">
    <source>
        <dbReference type="SAM" id="MobiDB-lite"/>
    </source>
</evidence>
<reference evidence="4" key="1">
    <citation type="submission" date="2020-06" db="EMBL/GenBank/DDBJ databases">
        <authorList>
            <person name="Li T."/>
            <person name="Hu X."/>
            <person name="Zhang T."/>
            <person name="Song X."/>
            <person name="Zhang H."/>
            <person name="Dai N."/>
            <person name="Sheng W."/>
            <person name="Hou X."/>
            <person name="Wei L."/>
        </authorList>
    </citation>
    <scope>NUCLEOTIDE SEQUENCE</scope>
    <source>
        <strain evidence="4">G02</strain>
        <tissue evidence="4">Leaf</tissue>
    </source>
</reference>
<dbReference type="PANTHER" id="PTHR31635:SF196">
    <property type="entry name" value="REVERSE TRANSCRIPTASE DOMAIN-CONTAINING PROTEIN-RELATED"/>
    <property type="match status" value="1"/>
</dbReference>
<dbReference type="EMBL" id="JACGWJ010000031">
    <property type="protein sequence ID" value="KAL0299176.1"/>
    <property type="molecule type" value="Genomic_DNA"/>
</dbReference>
<evidence type="ECO:0000256" key="1">
    <source>
        <dbReference type="SAM" id="Coils"/>
    </source>
</evidence>
<dbReference type="Pfam" id="PF13456">
    <property type="entry name" value="RVT_3"/>
    <property type="match status" value="1"/>
</dbReference>
<dbReference type="Pfam" id="PF00078">
    <property type="entry name" value="RVT_1"/>
    <property type="match status" value="1"/>
</dbReference>
<evidence type="ECO:0000259" key="3">
    <source>
        <dbReference type="PROSITE" id="PS50878"/>
    </source>
</evidence>
<dbReference type="CDD" id="cd06222">
    <property type="entry name" value="RNase_H_like"/>
    <property type="match status" value="1"/>
</dbReference>
<dbReference type="InterPro" id="IPR000477">
    <property type="entry name" value="RT_dom"/>
</dbReference>
<dbReference type="GO" id="GO:0004523">
    <property type="term" value="F:RNA-DNA hybrid ribonuclease activity"/>
    <property type="evidence" value="ECO:0007669"/>
    <property type="project" value="InterPro"/>
</dbReference>
<dbReference type="Pfam" id="PF03372">
    <property type="entry name" value="Exo_endo_phos"/>
    <property type="match status" value="1"/>
</dbReference>
<protein>
    <submittedName>
        <fullName evidence="4">Mitochondrial protein</fullName>
    </submittedName>
</protein>
<proteinExistence type="predicted"/>
<dbReference type="CDD" id="cd01650">
    <property type="entry name" value="RT_nLTR_like"/>
    <property type="match status" value="1"/>
</dbReference>
<feature type="region of interest" description="Disordered" evidence="2">
    <location>
        <begin position="324"/>
        <end position="358"/>
    </location>
</feature>
<evidence type="ECO:0000313" key="4">
    <source>
        <dbReference type="EMBL" id="KAL0299176.1"/>
    </source>
</evidence>
<sequence length="1472" mass="167816">MDPTAGLNELNKALKLTEDEEYGEVIAKDVWSGNLDDTGHYLVGRLLTTKTVRFESLRDLIQSVINPIKGMKLKAIENNRFLFRFNQSIDKNRALEGCPWSFEKNVLILNEVGDNENPLTVNLDWCSFYVHVHELPIRKMTKDFARYIGNCMGRPPLQSSSQRGTKSIFLIQERILRMEVGWRSFRLSPRSHQNQRGESTQPEKESNGGLINLTRNSSNLHANRGINIFEPRQHRKAAKEKAGIDHLCSSNESVGDSGNIVCGTANKIDMVSMHNSPFPSLRHVAALETNLKTTALPPYDLITLRHPLPLSDISSLLQPPHRSLFNPSITTTPIPNPSASDPSSKDLAGNTPGNPLADVHGKSGGLALLWHKHIDVTLQSFSSHHIDAFISSGHGGDVWRFTDFYREPDAQKRSASWELLRKLSSQSTREWVCMGDFNEVLYQHEKSGRSPRNWRLMSEFHNTLEECFLHDLGFAGEKFTWSNKREWPHTVQARFDRACASVNWSQRFPHARVVHLPALGSDHAPLILDTDSGRQMEYHLGSRRVWRFEAMWLRKEYCENIVSDAWLPSLDSDHTNSLLSNLERCRLGFIRWSKNSLGQIRKKVRQLERRIVKLQNLTATKETTAEIRECTAEIERCLAQEEIMWKQQGKAQWLQEGDRNTKFFHTRASTRFRRNSINKLKNNCGVWCHRKTDIQSIIMEYFSSLFTSSNPAPACIDEAVRTVTPKVTNEMNQMLCEPYSEVEVVQAISHMSPYKSPGPDGLPPIFFHKFWHLIGKSVTQVILDILNRLSLDASLNSTHIVLIPKCDEQESVSQFRPISLCNVIIRIASKCVANIIKPFMNSIISDSQSAFIPGRLITDNILVAYELNHFLKSKIGGQKGFAAIKLDMSKAYDQVEWPFLENMLSRLGFQSRLVSLIMLLVSTISFSFILSGENFGEVAPHRGLRQGDPLYPYLFLFCSEALSGLFREAENSNYVKGVKIARNAPCISHLLFADDTLVFCEASLSAMQEVSRLLSKYEAASGQKVNLEKSSMVLSRNVEQCDRVLFAEALGIKVIEKHEKYLGLPAVRERSKREMFDGIREKIWKCIQGWNSKLLNQAGKELESMMADFWWNNKGEHRTHWVAWSRMCKRKGVGGLGFRHLTNFNNALLAKQAWRIIQHPKSLVGQIFKAKYFRHSDFFHAGLGGRPSLTWRSILGSRELIVAGSRWRVGNGKSINVWKDRWLPREPSFRCIQMLRAPTDLRVSELIDHNRKEWKIELIVELFHPLDSSLILATPIGQYDTEDRLIWYSGSKEFLIKSRYLAGNHVITHFQLLVIWRRGELKSQTAAYYVLQRINFDDATFNSQTAMGVGIVARNSEGECLAWRTRCVNHTDDAALAEALAAREAMRLAIQEGWQSVILEGDCKNIISRLNSNDLDDSVIGPIIDDTRYLMRDIERCRVDFIPRECNSLAHSLARKALDNLDGRNSLPPDLL</sequence>
<dbReference type="PROSITE" id="PS50878">
    <property type="entry name" value="RT_POL"/>
    <property type="match status" value="1"/>
</dbReference>
<dbReference type="SUPFAM" id="SSF53098">
    <property type="entry name" value="Ribonuclease H-like"/>
    <property type="match status" value="1"/>
</dbReference>
<dbReference type="InterPro" id="IPR036691">
    <property type="entry name" value="Endo/exonu/phosph_ase_sf"/>
</dbReference>
<feature type="region of interest" description="Disordered" evidence="2">
    <location>
        <begin position="187"/>
        <end position="215"/>
    </location>
</feature>
<feature type="coiled-coil region" evidence="1">
    <location>
        <begin position="597"/>
        <end position="624"/>
    </location>
</feature>
<gene>
    <name evidence="4" type="ORF">Sradi_6577400</name>
</gene>
<dbReference type="InterPro" id="IPR012337">
    <property type="entry name" value="RNaseH-like_sf"/>
</dbReference>
<accession>A0AAW2JX85</accession>
<dbReference type="PANTHER" id="PTHR31635">
    <property type="entry name" value="REVERSE TRANSCRIPTASE DOMAIN-CONTAINING PROTEIN-RELATED"/>
    <property type="match status" value="1"/>
</dbReference>
<reference evidence="4" key="2">
    <citation type="journal article" date="2024" name="Plant">
        <title>Genomic evolution and insights into agronomic trait innovations of Sesamum species.</title>
        <authorList>
            <person name="Miao H."/>
            <person name="Wang L."/>
            <person name="Qu L."/>
            <person name="Liu H."/>
            <person name="Sun Y."/>
            <person name="Le M."/>
            <person name="Wang Q."/>
            <person name="Wei S."/>
            <person name="Zheng Y."/>
            <person name="Lin W."/>
            <person name="Duan Y."/>
            <person name="Cao H."/>
            <person name="Xiong S."/>
            <person name="Wang X."/>
            <person name="Wei L."/>
            <person name="Li C."/>
            <person name="Ma Q."/>
            <person name="Ju M."/>
            <person name="Zhao R."/>
            <person name="Li G."/>
            <person name="Mu C."/>
            <person name="Tian Q."/>
            <person name="Mei H."/>
            <person name="Zhang T."/>
            <person name="Gao T."/>
            <person name="Zhang H."/>
        </authorList>
    </citation>
    <scope>NUCLEOTIDE SEQUENCE</scope>
    <source>
        <strain evidence="4">G02</strain>
    </source>
</reference>
<dbReference type="InterPro" id="IPR002156">
    <property type="entry name" value="RNaseH_domain"/>
</dbReference>
<dbReference type="InterPro" id="IPR043502">
    <property type="entry name" value="DNA/RNA_pol_sf"/>
</dbReference>
<feature type="compositionally biased region" description="Polar residues" evidence="2">
    <location>
        <begin position="190"/>
        <end position="200"/>
    </location>
</feature>
<organism evidence="4">
    <name type="scientific">Sesamum radiatum</name>
    <name type="common">Black benniseed</name>
    <dbReference type="NCBI Taxonomy" id="300843"/>
    <lineage>
        <taxon>Eukaryota</taxon>
        <taxon>Viridiplantae</taxon>
        <taxon>Streptophyta</taxon>
        <taxon>Embryophyta</taxon>
        <taxon>Tracheophyta</taxon>
        <taxon>Spermatophyta</taxon>
        <taxon>Magnoliopsida</taxon>
        <taxon>eudicotyledons</taxon>
        <taxon>Gunneridae</taxon>
        <taxon>Pentapetalae</taxon>
        <taxon>asterids</taxon>
        <taxon>lamiids</taxon>
        <taxon>Lamiales</taxon>
        <taxon>Pedaliaceae</taxon>
        <taxon>Sesamum</taxon>
    </lineage>
</organism>
<name>A0AAW2JX85_SESRA</name>
<dbReference type="SUPFAM" id="SSF56672">
    <property type="entry name" value="DNA/RNA polymerases"/>
    <property type="match status" value="1"/>
</dbReference>
<keyword evidence="1" id="KW-0175">Coiled coil</keyword>
<dbReference type="InterPro" id="IPR005135">
    <property type="entry name" value="Endo/exonuclease/phosphatase"/>
</dbReference>
<dbReference type="GO" id="GO:0003676">
    <property type="term" value="F:nucleic acid binding"/>
    <property type="evidence" value="ECO:0007669"/>
    <property type="project" value="InterPro"/>
</dbReference>
<comment type="caution">
    <text evidence="4">The sequence shown here is derived from an EMBL/GenBank/DDBJ whole genome shotgun (WGS) entry which is preliminary data.</text>
</comment>
<dbReference type="Gene3D" id="3.60.10.10">
    <property type="entry name" value="Endonuclease/exonuclease/phosphatase"/>
    <property type="match status" value="1"/>
</dbReference>
<feature type="domain" description="Reverse transcriptase" evidence="3">
    <location>
        <begin position="784"/>
        <end position="1066"/>
    </location>
</feature>
<dbReference type="SUPFAM" id="SSF56219">
    <property type="entry name" value="DNase I-like"/>
    <property type="match status" value="1"/>
</dbReference>
<dbReference type="InterPro" id="IPR036397">
    <property type="entry name" value="RNaseH_sf"/>
</dbReference>
<dbReference type="InterPro" id="IPR044730">
    <property type="entry name" value="RNase_H-like_dom_plant"/>
</dbReference>